<comment type="caution">
    <text evidence="2">The sequence shown here is derived from an EMBL/GenBank/DDBJ whole genome shotgun (WGS) entry which is preliminary data.</text>
</comment>
<dbReference type="RefSeq" id="WP_252435753.1">
    <property type="nucleotide sequence ID" value="NZ_JAGSOV010000009.1"/>
</dbReference>
<dbReference type="Proteomes" id="UP001165283">
    <property type="component" value="Unassembled WGS sequence"/>
</dbReference>
<name>A0ABT0ZTT3_9PSEU</name>
<dbReference type="EMBL" id="JAGSOV010000009">
    <property type="protein sequence ID" value="MCO1654147.1"/>
    <property type="molecule type" value="Genomic_DNA"/>
</dbReference>
<gene>
    <name evidence="2" type="ORF">KDL28_03665</name>
</gene>
<evidence type="ECO:0000313" key="2">
    <source>
        <dbReference type="EMBL" id="MCO1654147.1"/>
    </source>
</evidence>
<dbReference type="InterPro" id="IPR058957">
    <property type="entry name" value="Peptidase_inhib_put_dom"/>
</dbReference>
<proteinExistence type="predicted"/>
<evidence type="ECO:0000313" key="3">
    <source>
        <dbReference type="Proteomes" id="UP001165283"/>
    </source>
</evidence>
<evidence type="ECO:0000259" key="1">
    <source>
        <dbReference type="Pfam" id="PF26036"/>
    </source>
</evidence>
<feature type="domain" description="Putative peptidase inhibitor" evidence="1">
    <location>
        <begin position="22"/>
        <end position="88"/>
    </location>
</feature>
<dbReference type="Pfam" id="PF26036">
    <property type="entry name" value="Peptidase_inhib_put"/>
    <property type="match status" value="1"/>
</dbReference>
<accession>A0ABT0ZTT3</accession>
<protein>
    <recommendedName>
        <fullName evidence="1">Putative peptidase inhibitor domain-containing protein</fullName>
    </recommendedName>
</protein>
<sequence length="91" mass="9620">MVQRLPRTLSPRAKHRLVRAGADERVRTLVRVAPTADPDDLLARVAGLGGAVSSWSPETGLLAVELPAARLGGLAELDGVVHVDADDAYRS</sequence>
<reference evidence="2" key="1">
    <citation type="submission" date="2021-04" db="EMBL/GenBank/DDBJ databases">
        <title>Pseudonocardia sp. nov., isolated from sandy soil of mangrove forest.</title>
        <authorList>
            <person name="Zan Z."/>
            <person name="Huang R."/>
            <person name="Liu W."/>
        </authorList>
    </citation>
    <scope>NUCLEOTIDE SEQUENCE</scope>
    <source>
        <strain evidence="2">S2-4</strain>
    </source>
</reference>
<organism evidence="2 3">
    <name type="scientific">Pseudonocardia humida</name>
    <dbReference type="NCBI Taxonomy" id="2800819"/>
    <lineage>
        <taxon>Bacteria</taxon>
        <taxon>Bacillati</taxon>
        <taxon>Actinomycetota</taxon>
        <taxon>Actinomycetes</taxon>
        <taxon>Pseudonocardiales</taxon>
        <taxon>Pseudonocardiaceae</taxon>
        <taxon>Pseudonocardia</taxon>
    </lineage>
</organism>
<keyword evidence="3" id="KW-1185">Reference proteome</keyword>